<protein>
    <submittedName>
        <fullName evidence="2">Uncharacterized protein</fullName>
    </submittedName>
</protein>
<comment type="caution">
    <text evidence="2">The sequence shown here is derived from an EMBL/GenBank/DDBJ whole genome shotgun (WGS) entry which is preliminary data.</text>
</comment>
<accession>A0A1E3X587</accession>
<name>A0A1E3X587_9BACT</name>
<dbReference type="AlphaFoldDB" id="A0A1E3X587"/>
<organism evidence="2 3">
    <name type="scientific">Candidatus Scalindua rubra</name>
    <dbReference type="NCBI Taxonomy" id="1872076"/>
    <lineage>
        <taxon>Bacteria</taxon>
        <taxon>Pseudomonadati</taxon>
        <taxon>Planctomycetota</taxon>
        <taxon>Candidatus Brocadiia</taxon>
        <taxon>Candidatus Brocadiales</taxon>
        <taxon>Candidatus Scalinduaceae</taxon>
        <taxon>Candidatus Scalindua</taxon>
    </lineage>
</organism>
<reference evidence="2 3" key="1">
    <citation type="submission" date="2016-07" db="EMBL/GenBank/DDBJ databases">
        <title>Draft genome of Scalindua rubra, obtained from a brine-seawater interface in the Red Sea, sheds light on salt adaptation in anammox bacteria.</title>
        <authorList>
            <person name="Speth D.R."/>
            <person name="Lagkouvardos I."/>
            <person name="Wang Y."/>
            <person name="Qian P.-Y."/>
            <person name="Dutilh B.E."/>
            <person name="Jetten M.S."/>
        </authorList>
    </citation>
    <scope>NUCLEOTIDE SEQUENCE [LARGE SCALE GENOMIC DNA]</scope>
    <source>
        <strain evidence="2">BSI-1</strain>
    </source>
</reference>
<gene>
    <name evidence="2" type="ORF">SCARUB_04761</name>
</gene>
<dbReference type="EMBL" id="MAYW01000277">
    <property type="protein sequence ID" value="ODS30134.1"/>
    <property type="molecule type" value="Genomic_DNA"/>
</dbReference>
<feature type="region of interest" description="Disordered" evidence="1">
    <location>
        <begin position="14"/>
        <end position="36"/>
    </location>
</feature>
<evidence type="ECO:0000256" key="1">
    <source>
        <dbReference type="SAM" id="MobiDB-lite"/>
    </source>
</evidence>
<evidence type="ECO:0000313" key="2">
    <source>
        <dbReference type="EMBL" id="ODS30134.1"/>
    </source>
</evidence>
<sequence>MTFILLMRIHPGKEEPMKTPMVSSANTFPKTGTLEP</sequence>
<evidence type="ECO:0000313" key="3">
    <source>
        <dbReference type="Proteomes" id="UP000094056"/>
    </source>
</evidence>
<proteinExistence type="predicted"/>
<dbReference type="Proteomes" id="UP000094056">
    <property type="component" value="Unassembled WGS sequence"/>
</dbReference>
<feature type="compositionally biased region" description="Polar residues" evidence="1">
    <location>
        <begin position="21"/>
        <end position="30"/>
    </location>
</feature>